<dbReference type="Proteomes" id="UP000290289">
    <property type="component" value="Chromosome 5"/>
</dbReference>
<dbReference type="AlphaFoldDB" id="A0A498JXV8"/>
<gene>
    <name evidence="1" type="ORF">DVH24_021589</name>
</gene>
<proteinExistence type="predicted"/>
<name>A0A498JXV8_MALDO</name>
<evidence type="ECO:0000313" key="1">
    <source>
        <dbReference type="EMBL" id="RXH99787.1"/>
    </source>
</evidence>
<accession>A0A498JXV8</accession>
<dbReference type="EMBL" id="RDQH01000331">
    <property type="protein sequence ID" value="RXH99787.1"/>
    <property type="molecule type" value="Genomic_DNA"/>
</dbReference>
<comment type="caution">
    <text evidence="1">The sequence shown here is derived from an EMBL/GenBank/DDBJ whole genome shotgun (WGS) entry which is preliminary data.</text>
</comment>
<sequence>HKAFWELTGLGFHRNSEVKRVRAKAISGWVTYWEKQNREGVVEAQSIQYRATTESSSGCGRGPGRDMTFIVPGHYGGKELNRSTGGGFPASFGDPGSRMWFPSRMLVGECLPKAWECPPSRPVCLLLQTENKRGRIIDI</sequence>
<organism evidence="1 2">
    <name type="scientific">Malus domestica</name>
    <name type="common">Apple</name>
    <name type="synonym">Pyrus malus</name>
    <dbReference type="NCBI Taxonomy" id="3750"/>
    <lineage>
        <taxon>Eukaryota</taxon>
        <taxon>Viridiplantae</taxon>
        <taxon>Streptophyta</taxon>
        <taxon>Embryophyta</taxon>
        <taxon>Tracheophyta</taxon>
        <taxon>Spermatophyta</taxon>
        <taxon>Magnoliopsida</taxon>
        <taxon>eudicotyledons</taxon>
        <taxon>Gunneridae</taxon>
        <taxon>Pentapetalae</taxon>
        <taxon>rosids</taxon>
        <taxon>fabids</taxon>
        <taxon>Rosales</taxon>
        <taxon>Rosaceae</taxon>
        <taxon>Amygdaloideae</taxon>
        <taxon>Maleae</taxon>
        <taxon>Malus</taxon>
    </lineage>
</organism>
<keyword evidence="2" id="KW-1185">Reference proteome</keyword>
<reference evidence="1 2" key="1">
    <citation type="submission" date="2018-10" db="EMBL/GenBank/DDBJ databases">
        <title>A high-quality apple genome assembly.</title>
        <authorList>
            <person name="Hu J."/>
        </authorList>
    </citation>
    <scope>NUCLEOTIDE SEQUENCE [LARGE SCALE GENOMIC DNA]</scope>
    <source>
        <strain evidence="2">cv. HFTH1</strain>
        <tissue evidence="1">Young leaf</tissue>
    </source>
</reference>
<feature type="non-terminal residue" evidence="1">
    <location>
        <position position="1"/>
    </location>
</feature>
<evidence type="ECO:0000313" key="2">
    <source>
        <dbReference type="Proteomes" id="UP000290289"/>
    </source>
</evidence>
<protein>
    <submittedName>
        <fullName evidence="1">Uncharacterized protein</fullName>
    </submittedName>
</protein>